<dbReference type="InterPro" id="IPR016166">
    <property type="entry name" value="FAD-bd_PCMH"/>
</dbReference>
<dbReference type="GO" id="GO:0071949">
    <property type="term" value="F:FAD binding"/>
    <property type="evidence" value="ECO:0007669"/>
    <property type="project" value="InterPro"/>
</dbReference>
<accession>A0AAU9X728</accession>
<dbReference type="PANTHER" id="PTHR43762:SF1">
    <property type="entry name" value="D-ARABINONO-1,4-LACTONE OXIDASE"/>
    <property type="match status" value="1"/>
</dbReference>
<dbReference type="AlphaFoldDB" id="A0AAU9X728"/>
<dbReference type="PANTHER" id="PTHR43762">
    <property type="entry name" value="L-GULONOLACTONE OXIDASE"/>
    <property type="match status" value="1"/>
</dbReference>
<dbReference type="Proteomes" id="UP001159428">
    <property type="component" value="Unassembled WGS sequence"/>
</dbReference>
<evidence type="ECO:0000256" key="1">
    <source>
        <dbReference type="ARBA" id="ARBA00023002"/>
    </source>
</evidence>
<comment type="caution">
    <text evidence="4">The sequence shown here is derived from an EMBL/GenBank/DDBJ whole genome shotgun (WGS) entry which is preliminary data.</text>
</comment>
<feature type="transmembrane region" description="Helical" evidence="2">
    <location>
        <begin position="199"/>
        <end position="218"/>
    </location>
</feature>
<dbReference type="PROSITE" id="PS51387">
    <property type="entry name" value="FAD_PCMH"/>
    <property type="match status" value="1"/>
</dbReference>
<dbReference type="Pfam" id="PF01565">
    <property type="entry name" value="FAD_binding_4"/>
    <property type="match status" value="1"/>
</dbReference>
<gene>
    <name evidence="4" type="ORF">PMEA_00018497</name>
</gene>
<dbReference type="Pfam" id="PF04030">
    <property type="entry name" value="ALO"/>
    <property type="match status" value="1"/>
</dbReference>
<dbReference type="Gene3D" id="1.10.45.10">
    <property type="entry name" value="Vanillyl-alcohol Oxidase, Chain A, domain 4"/>
    <property type="match status" value="1"/>
</dbReference>
<dbReference type="GO" id="GO:0003885">
    <property type="term" value="F:D-arabinono-1,4-lactone oxidase activity"/>
    <property type="evidence" value="ECO:0007669"/>
    <property type="project" value="InterPro"/>
</dbReference>
<dbReference type="InterPro" id="IPR010031">
    <property type="entry name" value="FAD_lactone_oxidase-like"/>
</dbReference>
<evidence type="ECO:0000259" key="3">
    <source>
        <dbReference type="PROSITE" id="PS51387"/>
    </source>
</evidence>
<keyword evidence="2" id="KW-0812">Transmembrane</keyword>
<dbReference type="InterPro" id="IPR007173">
    <property type="entry name" value="ALO_C"/>
</dbReference>
<sequence length="517" mass="58595">VSEADRASAAKAFFSKVVTPIVDLSSGLNLLDPIMVHLMEDEAKKYVRSSVSNTQDVIDAVKRAKREKKVLRVVGSEHSVNAAIYPEDGITLVLKDDLRKVEILHTAEEDGKKWLYCRIGGGCYLGKDPLDPNSACYQVAVQGYGFPELGGIIHQSVGGFIMTGSAGGSLKHGFADVIQEIEFVDGNAQVQRAERGTDLWCAVGVSMGLFGVITRVTFRLPPMQFIKGSESNHKFADSMLGPNNEGQSKLRESLEENEYMRVNWFPQKEVMRVQEWVGQQSFENNNLVQYNSILSNILAAGMAAIALSICNFILQKKDPTALEYELIGLMLSQFVPLNDKPTKFYDMWYHALPMDNEAHVDTIIRVDFTEIWVPISQCQTVMDKLQKLFSENQKAANNFATEIYGAKSSPFWLSMSYQQDMVRVDPYWWTYNKGDARTFFSYFWDILLEIPGTRLHWGKYLPLPGQKCGNTTFNADYLKSVYPKMDDWLKLREQHDPDQVFMTDYWRGILGIKPKTQ</sequence>
<keyword evidence="5" id="KW-1185">Reference proteome</keyword>
<proteinExistence type="predicted"/>
<organism evidence="4 5">
    <name type="scientific">Pocillopora meandrina</name>
    <dbReference type="NCBI Taxonomy" id="46732"/>
    <lineage>
        <taxon>Eukaryota</taxon>
        <taxon>Metazoa</taxon>
        <taxon>Cnidaria</taxon>
        <taxon>Anthozoa</taxon>
        <taxon>Hexacorallia</taxon>
        <taxon>Scleractinia</taxon>
        <taxon>Astrocoeniina</taxon>
        <taxon>Pocilloporidae</taxon>
        <taxon>Pocillopora</taxon>
    </lineage>
</organism>
<dbReference type="Gene3D" id="3.30.70.2520">
    <property type="match status" value="1"/>
</dbReference>
<protein>
    <recommendedName>
        <fullName evidence="3">FAD-binding PCMH-type domain-containing protein</fullName>
    </recommendedName>
</protein>
<feature type="transmembrane region" description="Helical" evidence="2">
    <location>
        <begin position="293"/>
        <end position="314"/>
    </location>
</feature>
<feature type="domain" description="FAD-binding PCMH-type" evidence="3">
    <location>
        <begin position="39"/>
        <end position="223"/>
    </location>
</feature>
<dbReference type="EMBL" id="CALNXJ010000032">
    <property type="protein sequence ID" value="CAH3138562.1"/>
    <property type="molecule type" value="Genomic_DNA"/>
</dbReference>
<evidence type="ECO:0000313" key="5">
    <source>
        <dbReference type="Proteomes" id="UP001159428"/>
    </source>
</evidence>
<keyword evidence="1" id="KW-0560">Oxidoreductase</keyword>
<keyword evidence="2" id="KW-0472">Membrane</keyword>
<evidence type="ECO:0000313" key="4">
    <source>
        <dbReference type="EMBL" id="CAH3138562.1"/>
    </source>
</evidence>
<keyword evidence="2" id="KW-1133">Transmembrane helix</keyword>
<dbReference type="GO" id="GO:0016020">
    <property type="term" value="C:membrane"/>
    <property type="evidence" value="ECO:0007669"/>
    <property type="project" value="InterPro"/>
</dbReference>
<dbReference type="InterPro" id="IPR006094">
    <property type="entry name" value="Oxid_FAD_bind_N"/>
</dbReference>
<dbReference type="Gene3D" id="3.30.465.10">
    <property type="match status" value="1"/>
</dbReference>
<dbReference type="SUPFAM" id="SSF56176">
    <property type="entry name" value="FAD-binding/transporter-associated domain-like"/>
    <property type="match status" value="1"/>
</dbReference>
<dbReference type="InterPro" id="IPR016171">
    <property type="entry name" value="Vanillyl_alc_oxidase_C-sub2"/>
</dbReference>
<reference evidence="4 5" key="1">
    <citation type="submission" date="2022-05" db="EMBL/GenBank/DDBJ databases">
        <authorList>
            <consortium name="Genoscope - CEA"/>
            <person name="William W."/>
        </authorList>
    </citation>
    <scope>NUCLEOTIDE SEQUENCE [LARGE SCALE GENOMIC DNA]</scope>
</reference>
<evidence type="ECO:0000256" key="2">
    <source>
        <dbReference type="SAM" id="Phobius"/>
    </source>
</evidence>
<dbReference type="InterPro" id="IPR016169">
    <property type="entry name" value="FAD-bd_PCMH_sub2"/>
</dbReference>
<name>A0AAU9X728_9CNID</name>
<feature type="non-terminal residue" evidence="4">
    <location>
        <position position="1"/>
    </location>
</feature>
<dbReference type="InterPro" id="IPR036318">
    <property type="entry name" value="FAD-bd_PCMH-like_sf"/>
</dbReference>